<evidence type="ECO:0000256" key="8">
    <source>
        <dbReference type="SAM" id="SignalP"/>
    </source>
</evidence>
<dbReference type="InterPro" id="IPR008707">
    <property type="entry name" value="B-propeller_PilY1"/>
</dbReference>
<organism evidence="10 11">
    <name type="scientific">Noviherbaspirillum aridicola</name>
    <dbReference type="NCBI Taxonomy" id="2849687"/>
    <lineage>
        <taxon>Bacteria</taxon>
        <taxon>Pseudomonadati</taxon>
        <taxon>Pseudomonadota</taxon>
        <taxon>Betaproteobacteria</taxon>
        <taxon>Burkholderiales</taxon>
        <taxon>Oxalobacteraceae</taxon>
        <taxon>Noviherbaspirillum</taxon>
    </lineage>
</organism>
<dbReference type="RefSeq" id="WP_220810285.1">
    <property type="nucleotide sequence ID" value="NZ_BPMK01000021.1"/>
</dbReference>
<evidence type="ECO:0000256" key="2">
    <source>
        <dbReference type="ARBA" id="ARBA00008387"/>
    </source>
</evidence>
<proteinExistence type="inferred from homology"/>
<dbReference type="InterPro" id="IPR015943">
    <property type="entry name" value="WD40/YVTN_repeat-like_dom_sf"/>
</dbReference>
<dbReference type="SUPFAM" id="SSF50998">
    <property type="entry name" value="Quinoprotein alcohol dehydrogenase-like"/>
    <property type="match status" value="1"/>
</dbReference>
<feature type="signal peptide" evidence="8">
    <location>
        <begin position="1"/>
        <end position="26"/>
    </location>
</feature>
<feature type="region of interest" description="Disordered" evidence="7">
    <location>
        <begin position="735"/>
        <end position="760"/>
    </location>
</feature>
<evidence type="ECO:0000256" key="7">
    <source>
        <dbReference type="SAM" id="MobiDB-lite"/>
    </source>
</evidence>
<comment type="subcellular location">
    <subcellularLocation>
        <location evidence="1">Fimbrium</location>
    </subcellularLocation>
</comment>
<keyword evidence="11" id="KW-1185">Reference proteome</keyword>
<sequence>MRKIIKAGMLAFAAACGAMLASSTSAEDIDIFVGSSAGSAASPNILIVLDNTSNWSRQSQKWPGGAAQGQAEVNAIKRVIQTVGANVNIGLMEFVTGGNANDDGGFIRYAINPMTADHKTAFSGHLTTIYNNINSPDEKRNSNTPYGNLMYDVYNYFSGGNSYSPNGVLASKADPNGYATTFTRFRSPLSADNSCANAFVIFISNPNSSGPAADTQANTNALAALGGSTTQIGLPEFREVTRTLPSTVGTTSQCYASKAACTPAEFAAQCSAFSEGCSCDAPVPSNTSASCPSGQQSYSVIKSTTTTTSTTTSGATITNYGLTSACYKNFNSASNAVSNRTDLGGMTCPGPTISGNSTTTYACSYEAANVTTHGSCENNSDRYRIVQHASPTTVTTTSSPGPQTNLGFTSQCYSSAASCSTADYSAQCSGTGVSCACGNPTESTTPSCPAGTSKYSVIGNDMVTTTEPTGNTSTDTGPRNADEWARFLYQRGVPVADSNRRSITTYTIDVYNAQQNGTHTSLMMSMAKAGGGKYFAAKNEDAIVDALKKILVEIQAVNTTFASTSLPVNATNRAQNENQVFIGMFRPDPDANPRWFGNMKRFQLIESGGNIELGDVAGNLAVNTNTGFLTACANSYWTTDSGNYWQNISINPSPAGTCDTTTFDKFSDAPDGPQVEKGAVAEVLRKGNNPSVTNGSPTWAVNRNIYTLSGTSLVDFTTGNTGLADNVVRFTRGEDVNNEKGSNSTTTTRPSIHGDVIHSRPLPVNYAPSGTRADGTPHPSQVVAYYGANDGTFRAVEADTGKEKWAFVAPEFFGSLSRLMTNSPMVRYPDQPIDIAPTPAPKNYFFDGSTGLYQNRDNTQVWIFPTMRRGGRMIYGLDVTDPNTPAFKWKVGCPNLNDDTGCTTGMAGIGQTWSAPNVAFIKGFSTTTPVIAVGGGYDACEDQNTATPACGSTKGNRIFILNADTGALLASFNTERSVAADISFVDIDGDSYPDYAYATDTGGNIYRVDFVNNPTNRTPLAPQSWTSRRVAYTGGGGRKFLFAPAVFANSKKVYLALGSGDREHPLRTDYPYSEVTNRFYVYVDDPSVTNVETNLDSLLDYTSNTSCSTTPVLPESTTKGWFMSLNQNGQGEQTVTSALIASGMVTFSTNRPVANANSCSASLGEARGYWVNLLNASGAIGVDGTCGGVRSSVFVGGGLPPSPVLATSVPIGGKATTVVIGAVQKGRTGTNVSISPQALKPIINSKRKRMYFYSKDER</sequence>
<dbReference type="EMBL" id="BPMK01000021">
    <property type="protein sequence ID" value="GIZ53873.1"/>
    <property type="molecule type" value="Genomic_DNA"/>
</dbReference>
<dbReference type="Proteomes" id="UP000887222">
    <property type="component" value="Unassembled WGS sequence"/>
</dbReference>
<evidence type="ECO:0000256" key="3">
    <source>
        <dbReference type="ARBA" id="ARBA00022558"/>
    </source>
</evidence>
<dbReference type="Pfam" id="PF05567">
    <property type="entry name" value="T4P_PilY1"/>
    <property type="match status" value="1"/>
</dbReference>
<name>A0ABQ4Q9I8_9BURK</name>
<feature type="chain" id="PRO_5046298972" description="PilY1 beta-propeller domain-containing protein" evidence="8">
    <location>
        <begin position="27"/>
        <end position="1258"/>
    </location>
</feature>
<evidence type="ECO:0000256" key="5">
    <source>
        <dbReference type="ARBA" id="ARBA00022837"/>
    </source>
</evidence>
<feature type="domain" description="PilY1 beta-propeller" evidence="9">
    <location>
        <begin position="842"/>
        <end position="1034"/>
    </location>
</feature>
<keyword evidence="5" id="KW-0106">Calcium</keyword>
<reference evidence="10 11" key="1">
    <citation type="journal article" date="2022" name="Int. J. Syst. Evol. Microbiol.">
        <title>Noviherbaspirillum aridicola sp. nov., isolated from an arid soil in Pakistan.</title>
        <authorList>
            <person name="Khan I.U."/>
            <person name="Saqib M."/>
            <person name="Amin A."/>
            <person name="Hussain F."/>
            <person name="Li L."/>
            <person name="Liu Y.H."/>
            <person name="Fang B.Z."/>
            <person name="Ahmed I."/>
            <person name="Li W.J."/>
        </authorList>
    </citation>
    <scope>NUCLEOTIDE SEQUENCE [LARGE SCALE GENOMIC DNA]</scope>
    <source>
        <strain evidence="10 11">NCCP-691</strain>
    </source>
</reference>
<dbReference type="Gene3D" id="2.130.10.10">
    <property type="entry name" value="YVTN repeat-like/Quinoprotein amine dehydrogenase"/>
    <property type="match status" value="1"/>
</dbReference>
<evidence type="ECO:0000313" key="11">
    <source>
        <dbReference type="Proteomes" id="UP000887222"/>
    </source>
</evidence>
<protein>
    <recommendedName>
        <fullName evidence="9">PilY1 beta-propeller domain-containing protein</fullName>
    </recommendedName>
</protein>
<keyword evidence="3" id="KW-1029">Fimbrium biogenesis</keyword>
<evidence type="ECO:0000259" key="9">
    <source>
        <dbReference type="Pfam" id="PF05567"/>
    </source>
</evidence>
<keyword evidence="4" id="KW-0479">Metal-binding</keyword>
<keyword evidence="6" id="KW-0281">Fimbrium</keyword>
<comment type="similarity">
    <text evidence="2">Belongs to the PilY1 family.</text>
</comment>
<accession>A0ABQ4Q9I8</accession>
<evidence type="ECO:0000256" key="4">
    <source>
        <dbReference type="ARBA" id="ARBA00022723"/>
    </source>
</evidence>
<gene>
    <name evidence="10" type="ORF">NCCP691_38870</name>
</gene>
<evidence type="ECO:0000256" key="1">
    <source>
        <dbReference type="ARBA" id="ARBA00004561"/>
    </source>
</evidence>
<feature type="compositionally biased region" description="Polar residues" evidence="7">
    <location>
        <begin position="739"/>
        <end position="750"/>
    </location>
</feature>
<dbReference type="InterPro" id="IPR011047">
    <property type="entry name" value="Quinoprotein_ADH-like_sf"/>
</dbReference>
<keyword evidence="8" id="KW-0732">Signal</keyword>
<comment type="caution">
    <text evidence="10">The sequence shown here is derived from an EMBL/GenBank/DDBJ whole genome shotgun (WGS) entry which is preliminary data.</text>
</comment>
<evidence type="ECO:0000313" key="10">
    <source>
        <dbReference type="EMBL" id="GIZ53873.1"/>
    </source>
</evidence>
<evidence type="ECO:0000256" key="6">
    <source>
        <dbReference type="ARBA" id="ARBA00023263"/>
    </source>
</evidence>